<dbReference type="FunFam" id="2.30.30.60:FF:000001">
    <property type="entry name" value="MscS Mechanosensitive ion channel"/>
    <property type="match status" value="1"/>
</dbReference>
<evidence type="ECO:0000256" key="5">
    <source>
        <dbReference type="ARBA" id="ARBA00022989"/>
    </source>
</evidence>
<dbReference type="Proteomes" id="UP000310636">
    <property type="component" value="Unassembled WGS sequence"/>
</dbReference>
<feature type="transmembrane region" description="Helical" evidence="8">
    <location>
        <begin position="92"/>
        <end position="115"/>
    </location>
</feature>
<evidence type="ECO:0000313" key="12">
    <source>
        <dbReference type="Proteomes" id="UP000310636"/>
    </source>
</evidence>
<comment type="subcellular location">
    <subcellularLocation>
        <location evidence="1">Cell membrane</location>
        <topology evidence="1">Multi-pass membrane protein</topology>
    </subcellularLocation>
</comment>
<keyword evidence="6 8" id="KW-0472">Membrane</keyword>
<dbReference type="GO" id="GO:0005886">
    <property type="term" value="C:plasma membrane"/>
    <property type="evidence" value="ECO:0007669"/>
    <property type="project" value="UniProtKB-SubCell"/>
</dbReference>
<dbReference type="SUPFAM" id="SSF82689">
    <property type="entry name" value="Mechanosensitive channel protein MscS (YggB), C-terminal domain"/>
    <property type="match status" value="1"/>
</dbReference>
<dbReference type="InterPro" id="IPR049142">
    <property type="entry name" value="MS_channel_1st"/>
</dbReference>
<evidence type="ECO:0000256" key="4">
    <source>
        <dbReference type="ARBA" id="ARBA00022692"/>
    </source>
</evidence>
<reference evidence="11 12" key="1">
    <citation type="submission" date="2019-04" db="EMBL/GenBank/DDBJ databases">
        <title>Cohnella sp. nov. isolated from preserved vegetables.</title>
        <authorList>
            <person name="Lin S.-Y."/>
            <person name="Hung M.-H."/>
            <person name="Young C.-C."/>
        </authorList>
    </citation>
    <scope>NUCLEOTIDE SEQUENCE [LARGE SCALE GENOMIC DNA]</scope>
    <source>
        <strain evidence="11 12">CC-MHH1044</strain>
    </source>
</reference>
<evidence type="ECO:0000256" key="3">
    <source>
        <dbReference type="ARBA" id="ARBA00022475"/>
    </source>
</evidence>
<dbReference type="InterPro" id="IPR023408">
    <property type="entry name" value="MscS_beta-dom_sf"/>
</dbReference>
<evidence type="ECO:0000256" key="8">
    <source>
        <dbReference type="SAM" id="Phobius"/>
    </source>
</evidence>
<organism evidence="11 12">
    <name type="scientific">Cohnella fermenti</name>
    <dbReference type="NCBI Taxonomy" id="2565925"/>
    <lineage>
        <taxon>Bacteria</taxon>
        <taxon>Bacillati</taxon>
        <taxon>Bacillota</taxon>
        <taxon>Bacilli</taxon>
        <taxon>Bacillales</taxon>
        <taxon>Paenibacillaceae</taxon>
        <taxon>Cohnella</taxon>
    </lineage>
</organism>
<evidence type="ECO:0000259" key="10">
    <source>
        <dbReference type="Pfam" id="PF21088"/>
    </source>
</evidence>
<dbReference type="InterPro" id="IPR011066">
    <property type="entry name" value="MscS_channel_C_sf"/>
</dbReference>
<evidence type="ECO:0000259" key="9">
    <source>
        <dbReference type="Pfam" id="PF00924"/>
    </source>
</evidence>
<dbReference type="PANTHER" id="PTHR30460">
    <property type="entry name" value="MODERATE CONDUCTANCE MECHANOSENSITIVE CHANNEL YBIO"/>
    <property type="match status" value="1"/>
</dbReference>
<dbReference type="FunFam" id="1.10.287.1260:FF:000005">
    <property type="entry name" value="Mechanosensitive ion channel family protein"/>
    <property type="match status" value="1"/>
</dbReference>
<keyword evidence="4 8" id="KW-0812">Transmembrane</keyword>
<feature type="transmembrane region" description="Helical" evidence="8">
    <location>
        <begin position="49"/>
        <end position="71"/>
    </location>
</feature>
<accession>A0A4S4BMA4</accession>
<keyword evidence="12" id="KW-1185">Reference proteome</keyword>
<dbReference type="PANTHER" id="PTHR30460:SF0">
    <property type="entry name" value="MODERATE CONDUCTANCE MECHANOSENSITIVE CHANNEL YBIO"/>
    <property type="match status" value="1"/>
</dbReference>
<feature type="transmembrane region" description="Helical" evidence="8">
    <location>
        <begin position="121"/>
        <end position="143"/>
    </location>
</feature>
<dbReference type="AlphaFoldDB" id="A0A4S4BMA4"/>
<dbReference type="InterPro" id="IPR010920">
    <property type="entry name" value="LSM_dom_sf"/>
</dbReference>
<sequence>MTGLGLPLSDDPGSIEAVIEDHMNLWEQFLDEIWNGVSDTEMWISVLKVALRILMILLVSRIARGILYRFVDHMMTPKSSKRLKLRPRRVQTVGKLVKNAVSYVVNFIVILLILGEFNINLAPLLAGAGVIGLAIGFGAQSLVKDIITGFFIILEDHFSVGDVIETGKFKGTVEMIGLRATRLRSWTGEVYVIPNGSIADVTNYSVNNSLAVVDVSIAASEQLDKAMEVVRAVLGRFEDVSLISTPELLGVQTLTASDVTLRITAVCRPNTQATVSRHLYAEIKKAFESARDPRYYSMESAERMGGA</sequence>
<dbReference type="SUPFAM" id="SSF82861">
    <property type="entry name" value="Mechanosensitive channel protein MscS (YggB), transmembrane region"/>
    <property type="match status" value="1"/>
</dbReference>
<dbReference type="SUPFAM" id="SSF50182">
    <property type="entry name" value="Sm-like ribonucleoproteins"/>
    <property type="match status" value="1"/>
</dbReference>
<keyword evidence="5 8" id="KW-1133">Transmembrane helix</keyword>
<dbReference type="InterPro" id="IPR045276">
    <property type="entry name" value="YbiO_bact"/>
</dbReference>
<comment type="function">
    <text evidence="7">May play a role in resistance to osmotic downshock.</text>
</comment>
<protein>
    <submittedName>
        <fullName evidence="11">Mechanosensitive ion channel family protein</fullName>
    </submittedName>
</protein>
<dbReference type="Gene3D" id="1.10.287.1260">
    <property type="match status" value="1"/>
</dbReference>
<dbReference type="Gene3D" id="2.30.30.60">
    <property type="match status" value="1"/>
</dbReference>
<evidence type="ECO:0000256" key="1">
    <source>
        <dbReference type="ARBA" id="ARBA00004651"/>
    </source>
</evidence>
<proteinExistence type="inferred from homology"/>
<evidence type="ECO:0000256" key="2">
    <source>
        <dbReference type="ARBA" id="ARBA00008017"/>
    </source>
</evidence>
<dbReference type="OrthoDB" id="9809206at2"/>
<gene>
    <name evidence="11" type="ORF">E6C55_28885</name>
</gene>
<dbReference type="InterPro" id="IPR006685">
    <property type="entry name" value="MscS_channel_2nd"/>
</dbReference>
<dbReference type="GO" id="GO:0008381">
    <property type="term" value="F:mechanosensitive monoatomic ion channel activity"/>
    <property type="evidence" value="ECO:0007669"/>
    <property type="project" value="InterPro"/>
</dbReference>
<feature type="domain" description="Mechanosensitive ion channel transmembrane helices 2/3" evidence="10">
    <location>
        <begin position="100"/>
        <end position="140"/>
    </location>
</feature>
<name>A0A4S4BMA4_9BACL</name>
<keyword evidence="3" id="KW-1003">Cell membrane</keyword>
<feature type="domain" description="Mechanosensitive ion channel MscS" evidence="9">
    <location>
        <begin position="142"/>
        <end position="205"/>
    </location>
</feature>
<dbReference type="Pfam" id="PF21088">
    <property type="entry name" value="MS_channel_1st"/>
    <property type="match status" value="1"/>
</dbReference>
<dbReference type="InterPro" id="IPR011014">
    <property type="entry name" value="MscS_channel_TM-2"/>
</dbReference>
<comment type="caution">
    <text evidence="11">The sequence shown here is derived from an EMBL/GenBank/DDBJ whole genome shotgun (WGS) entry which is preliminary data.</text>
</comment>
<evidence type="ECO:0000256" key="6">
    <source>
        <dbReference type="ARBA" id="ARBA00023136"/>
    </source>
</evidence>
<comment type="similarity">
    <text evidence="2">Belongs to the MscS (TC 1.A.23) family.</text>
</comment>
<dbReference type="Pfam" id="PF00924">
    <property type="entry name" value="MS_channel_2nd"/>
    <property type="match status" value="1"/>
</dbReference>
<evidence type="ECO:0000313" key="11">
    <source>
        <dbReference type="EMBL" id="THF73531.1"/>
    </source>
</evidence>
<dbReference type="EMBL" id="SSOB01000054">
    <property type="protein sequence ID" value="THF73531.1"/>
    <property type="molecule type" value="Genomic_DNA"/>
</dbReference>
<dbReference type="Gene3D" id="3.30.70.100">
    <property type="match status" value="1"/>
</dbReference>
<evidence type="ECO:0000256" key="7">
    <source>
        <dbReference type="ARBA" id="ARBA00059688"/>
    </source>
</evidence>